<accession>K5WFA1</accession>
<feature type="region of interest" description="Disordered" evidence="1">
    <location>
        <begin position="505"/>
        <end position="566"/>
    </location>
</feature>
<feature type="compositionally biased region" description="Basic residues" evidence="1">
    <location>
        <begin position="232"/>
        <end position="245"/>
    </location>
</feature>
<feature type="region of interest" description="Disordered" evidence="1">
    <location>
        <begin position="271"/>
        <end position="425"/>
    </location>
</feature>
<feature type="compositionally biased region" description="Basic and acidic residues" evidence="1">
    <location>
        <begin position="409"/>
        <end position="425"/>
    </location>
</feature>
<dbReference type="STRING" id="650164.K5WFA1"/>
<organism evidence="2 3">
    <name type="scientific">Phanerochaete carnosa (strain HHB-10118-sp)</name>
    <name type="common">White-rot fungus</name>
    <name type="synonym">Peniophora carnosa</name>
    <dbReference type="NCBI Taxonomy" id="650164"/>
    <lineage>
        <taxon>Eukaryota</taxon>
        <taxon>Fungi</taxon>
        <taxon>Dikarya</taxon>
        <taxon>Basidiomycota</taxon>
        <taxon>Agaricomycotina</taxon>
        <taxon>Agaricomycetes</taxon>
        <taxon>Polyporales</taxon>
        <taxon>Phanerochaetaceae</taxon>
        <taxon>Phanerochaete</taxon>
    </lineage>
</organism>
<dbReference type="EMBL" id="JH930470">
    <property type="protein sequence ID" value="EKM57759.1"/>
    <property type="molecule type" value="Genomic_DNA"/>
</dbReference>
<reference evidence="2 3" key="1">
    <citation type="journal article" date="2012" name="BMC Genomics">
        <title>Comparative genomics of the white-rot fungi, Phanerochaete carnosa and P. chrysosporium, to elucidate the genetic basis of the distinct wood types they colonize.</title>
        <authorList>
            <person name="Suzuki H."/>
            <person name="MacDonald J."/>
            <person name="Syed K."/>
            <person name="Salamov A."/>
            <person name="Hori C."/>
            <person name="Aerts A."/>
            <person name="Henrissat B."/>
            <person name="Wiebenga A."/>
            <person name="vanKuyk P.A."/>
            <person name="Barry K."/>
            <person name="Lindquist E."/>
            <person name="LaButti K."/>
            <person name="Lapidus A."/>
            <person name="Lucas S."/>
            <person name="Coutinho P."/>
            <person name="Gong Y."/>
            <person name="Samejima M."/>
            <person name="Mahadevan R."/>
            <person name="Abou-Zaid M."/>
            <person name="de Vries R.P."/>
            <person name="Igarashi K."/>
            <person name="Yadav J.S."/>
            <person name="Grigoriev I.V."/>
            <person name="Master E.R."/>
        </authorList>
    </citation>
    <scope>NUCLEOTIDE SEQUENCE [LARGE SCALE GENOMIC DNA]</scope>
    <source>
        <strain evidence="2 3">HHB-10118-sp</strain>
    </source>
</reference>
<protein>
    <submittedName>
        <fullName evidence="2">Uncharacterized protein</fullName>
    </submittedName>
</protein>
<evidence type="ECO:0000313" key="3">
    <source>
        <dbReference type="Proteomes" id="UP000008370"/>
    </source>
</evidence>
<feature type="compositionally biased region" description="Low complexity" evidence="1">
    <location>
        <begin position="121"/>
        <end position="131"/>
    </location>
</feature>
<feature type="compositionally biased region" description="Low complexity" evidence="1">
    <location>
        <begin position="293"/>
        <end position="303"/>
    </location>
</feature>
<dbReference type="KEGG" id="pco:PHACADRAFT_158797"/>
<feature type="compositionally biased region" description="Polar residues" evidence="1">
    <location>
        <begin position="192"/>
        <end position="206"/>
    </location>
</feature>
<dbReference type="Proteomes" id="UP000008370">
    <property type="component" value="Unassembled WGS sequence"/>
</dbReference>
<feature type="compositionally biased region" description="Acidic residues" evidence="1">
    <location>
        <begin position="518"/>
        <end position="566"/>
    </location>
</feature>
<feature type="compositionally biased region" description="Low complexity" evidence="1">
    <location>
        <begin position="318"/>
        <end position="346"/>
    </location>
</feature>
<dbReference type="InParanoid" id="K5WFA1"/>
<feature type="region of interest" description="Disordered" evidence="1">
    <location>
        <begin position="452"/>
        <end position="471"/>
    </location>
</feature>
<dbReference type="OrthoDB" id="787137at2759"/>
<sequence>MTLEDIYTTLVHLNMIDIHDRVPTPRPLPGQAIKIIKGRKSKVARKNLQRSTAHDDEKTKGSFVTPISYTVSWDPEDVERYLVKWEAKGYLRLNPENLKWSPFLIARTKKSDALPAEDSVPPSATTEAPTPTADVLVSPLAGSSSDVLRLENIFASPALALFDDDNIVEIARRPRTDEDVLVHAESPEDGSQHTPTRSQRQHSSSPILVDVTPRPKRPRRSTTGNVGAMSTLKKRPDRPAVRRTRSAAQVSGRLNDADLIAEDAALAARLAMEEDPPRRQLRSRSNTEQSLMRPISPSTPKSISPRKRKRVESPPSTPTTRQTRSQALQSTPSRPVPSRRSSSQRIPAKRRKPQRRQSRLTKEVINGDEARSVASPEPEPEPEPAAEYEPFQSPTSTLPDQPSVLATDPHADADATSEDKPDAARDIDAMEVEENMVPAHIELVPDDDAVYEDMETPHTGTSRHSVGRTSDDTVYAAEEQLRAADKMTPPAVSAAVVELSIESTAPAALSGQTTTEDALAEDDPDLDAEGEEDIEGELDAEGEDDIDAEGEPDTGEDLEFELDDAY</sequence>
<evidence type="ECO:0000313" key="2">
    <source>
        <dbReference type="EMBL" id="EKM57759.1"/>
    </source>
</evidence>
<dbReference type="AlphaFoldDB" id="K5WFA1"/>
<keyword evidence="3" id="KW-1185">Reference proteome</keyword>
<feature type="compositionally biased region" description="Polar residues" evidence="1">
    <location>
        <begin position="458"/>
        <end position="468"/>
    </location>
</feature>
<evidence type="ECO:0000256" key="1">
    <source>
        <dbReference type="SAM" id="MobiDB-lite"/>
    </source>
</evidence>
<feature type="region of interest" description="Disordered" evidence="1">
    <location>
        <begin position="184"/>
        <end position="250"/>
    </location>
</feature>
<feature type="region of interest" description="Disordered" evidence="1">
    <location>
        <begin position="40"/>
        <end position="59"/>
    </location>
</feature>
<name>K5WFA1_PHACS</name>
<feature type="compositionally biased region" description="Basic residues" evidence="1">
    <location>
        <begin position="347"/>
        <end position="359"/>
    </location>
</feature>
<dbReference type="RefSeq" id="XP_007393104.1">
    <property type="nucleotide sequence ID" value="XM_007393042.1"/>
</dbReference>
<feature type="region of interest" description="Disordered" evidence="1">
    <location>
        <begin position="112"/>
        <end position="131"/>
    </location>
</feature>
<dbReference type="GeneID" id="18909114"/>
<proteinExistence type="predicted"/>
<dbReference type="HOGENOM" id="CLU_553276_0_0_1"/>
<gene>
    <name evidence="2" type="ORF">PHACADRAFT_158797</name>
</gene>